<dbReference type="Pfam" id="PF00191">
    <property type="entry name" value="Annexin"/>
    <property type="match status" value="1"/>
</dbReference>
<feature type="non-terminal residue" evidence="4">
    <location>
        <position position="1"/>
    </location>
</feature>
<comment type="caution">
    <text evidence="4">The sequence shown here is derived from an EMBL/GenBank/DDBJ whole genome shotgun (WGS) entry which is preliminary data.</text>
</comment>
<feature type="region of interest" description="Disordered" evidence="3">
    <location>
        <begin position="115"/>
        <end position="165"/>
    </location>
</feature>
<keyword evidence="2" id="KW-0041">Annexin</keyword>
<name>X6MYW3_RETFI</name>
<dbReference type="InterPro" id="IPR018502">
    <property type="entry name" value="Annexin_repeat"/>
</dbReference>
<evidence type="ECO:0000256" key="3">
    <source>
        <dbReference type="SAM" id="MobiDB-lite"/>
    </source>
</evidence>
<dbReference type="GO" id="GO:0005509">
    <property type="term" value="F:calcium ion binding"/>
    <property type="evidence" value="ECO:0007669"/>
    <property type="project" value="InterPro"/>
</dbReference>
<evidence type="ECO:0008006" key="6">
    <source>
        <dbReference type="Google" id="ProtNLM"/>
    </source>
</evidence>
<accession>X6MYW3</accession>
<dbReference type="InterPro" id="IPR037104">
    <property type="entry name" value="Annexin_sf"/>
</dbReference>
<organism evidence="4 5">
    <name type="scientific">Reticulomyxa filosa</name>
    <dbReference type="NCBI Taxonomy" id="46433"/>
    <lineage>
        <taxon>Eukaryota</taxon>
        <taxon>Sar</taxon>
        <taxon>Rhizaria</taxon>
        <taxon>Retaria</taxon>
        <taxon>Foraminifera</taxon>
        <taxon>Monothalamids</taxon>
        <taxon>Reticulomyxidae</taxon>
        <taxon>Reticulomyxa</taxon>
    </lineage>
</organism>
<dbReference type="OrthoDB" id="37886at2759"/>
<dbReference type="SUPFAM" id="SSF47874">
    <property type="entry name" value="Annexin"/>
    <property type="match status" value="1"/>
</dbReference>
<evidence type="ECO:0000313" key="4">
    <source>
        <dbReference type="EMBL" id="ETO18818.1"/>
    </source>
</evidence>
<keyword evidence="1" id="KW-0677">Repeat</keyword>
<keyword evidence="5" id="KW-1185">Reference proteome</keyword>
<dbReference type="Gene3D" id="1.10.220.10">
    <property type="entry name" value="Annexin"/>
    <property type="match status" value="1"/>
</dbReference>
<protein>
    <recommendedName>
        <fullName evidence="6">EF-hand domain-containing protein</fullName>
    </recommendedName>
</protein>
<dbReference type="EMBL" id="ASPP01014364">
    <property type="protein sequence ID" value="ETO18818.1"/>
    <property type="molecule type" value="Genomic_DNA"/>
</dbReference>
<dbReference type="AlphaFoldDB" id="X6MYW3"/>
<sequence>KKKKKKLRDSMKGVGYKADMLTRVLVLRSEMDMGEIQQEFDKSPQHTNNKTLLQWLTDDLTGSFLSACLRLAGLYAAKDNGNDSDTEYSAIRRQTTVDPHAISAANASQASLLDSVAENEHEQDDDNNEDTQTNGSETETETDEMEVRISAETDNEVETPTTTTTTTTPIASVTFATSKTTGQHDLSSNASENLSIGSDIDYELSGKKSPTITTLAAASSSASALIVSPTASINTTTSLRGVAHSSFDPNALAAFVKQKLSPGAIDKMWSRMDPRQTGEINKDDLLVSLIVTCSLFHAFVAKNQPNSPKVSTQILKEELKPMRNWIVETKMISKIAVKKHEYSSVLGDWIEDYAKEWDRQNA</sequence>
<dbReference type="Proteomes" id="UP000023152">
    <property type="component" value="Unassembled WGS sequence"/>
</dbReference>
<evidence type="ECO:0000256" key="2">
    <source>
        <dbReference type="ARBA" id="ARBA00023216"/>
    </source>
</evidence>
<evidence type="ECO:0000256" key="1">
    <source>
        <dbReference type="ARBA" id="ARBA00022737"/>
    </source>
</evidence>
<gene>
    <name evidence="4" type="ORF">RFI_18428</name>
</gene>
<proteinExistence type="predicted"/>
<dbReference type="GO" id="GO:0005544">
    <property type="term" value="F:calcium-dependent phospholipid binding"/>
    <property type="evidence" value="ECO:0007669"/>
    <property type="project" value="InterPro"/>
</dbReference>
<evidence type="ECO:0000313" key="5">
    <source>
        <dbReference type="Proteomes" id="UP000023152"/>
    </source>
</evidence>
<reference evidence="4 5" key="1">
    <citation type="journal article" date="2013" name="Curr. Biol.">
        <title>The Genome of the Foraminiferan Reticulomyxa filosa.</title>
        <authorList>
            <person name="Glockner G."/>
            <person name="Hulsmann N."/>
            <person name="Schleicher M."/>
            <person name="Noegel A.A."/>
            <person name="Eichinger L."/>
            <person name="Gallinger C."/>
            <person name="Pawlowski J."/>
            <person name="Sierra R."/>
            <person name="Euteneuer U."/>
            <person name="Pillet L."/>
            <person name="Moustafa A."/>
            <person name="Platzer M."/>
            <person name="Groth M."/>
            <person name="Szafranski K."/>
            <person name="Schliwa M."/>
        </authorList>
    </citation>
    <scope>NUCLEOTIDE SEQUENCE [LARGE SCALE GENOMIC DNA]</scope>
</reference>